<dbReference type="AlphaFoldDB" id="A0AAP0R1R4"/>
<dbReference type="GO" id="GO:0010183">
    <property type="term" value="P:pollen tube guidance"/>
    <property type="evidence" value="ECO:0007669"/>
    <property type="project" value="TreeGrafter"/>
</dbReference>
<dbReference type="PANTHER" id="PTHR37253:SF1">
    <property type="entry name" value="PROTEIN GAMETE EXPRESSED 3"/>
    <property type="match status" value="1"/>
</dbReference>
<keyword evidence="4" id="KW-1185">Reference proteome</keyword>
<organism evidence="3 4">
    <name type="scientific">Liquidambar formosana</name>
    <name type="common">Formosan gum</name>
    <dbReference type="NCBI Taxonomy" id="63359"/>
    <lineage>
        <taxon>Eukaryota</taxon>
        <taxon>Viridiplantae</taxon>
        <taxon>Streptophyta</taxon>
        <taxon>Embryophyta</taxon>
        <taxon>Tracheophyta</taxon>
        <taxon>Spermatophyta</taxon>
        <taxon>Magnoliopsida</taxon>
        <taxon>eudicotyledons</taxon>
        <taxon>Gunneridae</taxon>
        <taxon>Pentapetalae</taxon>
        <taxon>Saxifragales</taxon>
        <taxon>Altingiaceae</taxon>
        <taxon>Liquidambar</taxon>
    </lineage>
</organism>
<feature type="compositionally biased region" description="Basic and acidic residues" evidence="1">
    <location>
        <begin position="135"/>
        <end position="161"/>
    </location>
</feature>
<dbReference type="PANTHER" id="PTHR37253">
    <property type="entry name" value="PROTEIN GAMETE EXPRESSED 3"/>
    <property type="match status" value="1"/>
</dbReference>
<evidence type="ECO:0000256" key="1">
    <source>
        <dbReference type="SAM" id="MobiDB-lite"/>
    </source>
</evidence>
<dbReference type="InterPro" id="IPR045301">
    <property type="entry name" value="GEX3-like"/>
</dbReference>
<dbReference type="EMBL" id="JBBPBK010000367">
    <property type="protein sequence ID" value="KAK9265575.1"/>
    <property type="molecule type" value="Genomic_DNA"/>
</dbReference>
<gene>
    <name evidence="3" type="ORF">L1049_007407</name>
</gene>
<dbReference type="Proteomes" id="UP001415857">
    <property type="component" value="Unassembled WGS sequence"/>
</dbReference>
<keyword evidence="2" id="KW-0732">Signal</keyword>
<sequence>MMQGLATHFHAILHVRGLLLAAPKQGLSVLLFTQRSLQLKNKTFYRTITELGQKAAEEAVNNEVLEKLSDLVQEREGIERKLSTTYSLGRDGAGSQSNSLLPLYDGKTKSYSFQSAKKESVTVFHTLSDASSGESSHKGEAEQNLYEDKESASKAKAKEPIEVGSSSDGGTCEEDYLGTPSRPSSSSRGFVNPLFMGHVVDEPREAKVLDDGEVMDSVENSSRNIWTIRLKRRTLSSTN</sequence>
<dbReference type="GO" id="GO:0005886">
    <property type="term" value="C:plasma membrane"/>
    <property type="evidence" value="ECO:0007669"/>
    <property type="project" value="TreeGrafter"/>
</dbReference>
<reference evidence="3 4" key="1">
    <citation type="journal article" date="2024" name="Plant J.">
        <title>Genome sequences and population genomics reveal climatic adaptation and genomic divergence between two closely related sweetgum species.</title>
        <authorList>
            <person name="Xu W.Q."/>
            <person name="Ren C.Q."/>
            <person name="Zhang X.Y."/>
            <person name="Comes H.P."/>
            <person name="Liu X.H."/>
            <person name="Li Y.G."/>
            <person name="Kettle C.J."/>
            <person name="Jalonen R."/>
            <person name="Gaisberger H."/>
            <person name="Ma Y.Z."/>
            <person name="Qiu Y.X."/>
        </authorList>
    </citation>
    <scope>NUCLEOTIDE SEQUENCE [LARGE SCALE GENOMIC DNA]</scope>
    <source>
        <strain evidence="3">Hangzhou</strain>
    </source>
</reference>
<evidence type="ECO:0000256" key="2">
    <source>
        <dbReference type="SAM" id="SignalP"/>
    </source>
</evidence>
<feature type="region of interest" description="Disordered" evidence="1">
    <location>
        <begin position="129"/>
        <end position="189"/>
    </location>
</feature>
<comment type="caution">
    <text evidence="3">The sequence shown here is derived from an EMBL/GenBank/DDBJ whole genome shotgun (WGS) entry which is preliminary data.</text>
</comment>
<accession>A0AAP0R1R4</accession>
<dbReference type="GO" id="GO:0009793">
    <property type="term" value="P:embryo development ending in seed dormancy"/>
    <property type="evidence" value="ECO:0007669"/>
    <property type="project" value="TreeGrafter"/>
</dbReference>
<feature type="signal peptide" evidence="2">
    <location>
        <begin position="1"/>
        <end position="28"/>
    </location>
</feature>
<evidence type="ECO:0000313" key="4">
    <source>
        <dbReference type="Proteomes" id="UP001415857"/>
    </source>
</evidence>
<proteinExistence type="predicted"/>
<evidence type="ECO:0000313" key="3">
    <source>
        <dbReference type="EMBL" id="KAK9265575.1"/>
    </source>
</evidence>
<name>A0AAP0R1R4_LIQFO</name>
<feature type="chain" id="PRO_5042857486" evidence="2">
    <location>
        <begin position="29"/>
        <end position="239"/>
    </location>
</feature>
<protein>
    <submittedName>
        <fullName evidence="3">Uncharacterized protein</fullName>
    </submittedName>
</protein>